<feature type="domain" description="Ribosomal protein L9" evidence="7">
    <location>
        <begin position="1"/>
        <end position="42"/>
    </location>
</feature>
<dbReference type="EMBL" id="CP007154">
    <property type="protein sequence ID" value="AHH45437.1"/>
    <property type="molecule type" value="Genomic_DNA"/>
</dbReference>
<evidence type="ECO:0000256" key="5">
    <source>
        <dbReference type="ARBA" id="ARBA00023274"/>
    </source>
</evidence>
<keyword evidence="5" id="KW-0687">Ribonucleoprotein</keyword>
<dbReference type="InterPro" id="IPR036935">
    <property type="entry name" value="Ribosomal_bL9_N_sf"/>
</dbReference>
<dbReference type="SUPFAM" id="SSF55658">
    <property type="entry name" value="L9 N-domain-like"/>
    <property type="match status" value="1"/>
</dbReference>
<dbReference type="GO" id="GO:0019843">
    <property type="term" value="F:rRNA binding"/>
    <property type="evidence" value="ECO:0007669"/>
    <property type="project" value="UniProtKB-KW"/>
</dbReference>
<protein>
    <recommendedName>
        <fullName evidence="6">50S ribosomal protein L9</fullName>
    </recommendedName>
</protein>
<dbReference type="Pfam" id="PF03948">
    <property type="entry name" value="Ribosomal_L9_C"/>
    <property type="match status" value="1"/>
</dbReference>
<dbReference type="AlphaFoldDB" id="W5UTJ5"/>
<dbReference type="Gene3D" id="3.40.5.10">
    <property type="entry name" value="Ribosomal protein L9, N-terminal domain"/>
    <property type="match status" value="1"/>
</dbReference>
<accession>W5UTJ5</accession>
<reference evidence="9 10" key="1">
    <citation type="journal article" date="2014" name="Genome Announc.">
        <title>Complete Genome Sequence of Mycoplasma bovoculi Strain M165/69T (ATCC 29104).</title>
        <authorList>
            <person name="Calcutt M.J."/>
            <person name="Foecking M.F."/>
        </authorList>
    </citation>
    <scope>NUCLEOTIDE SEQUENCE [LARGE SCALE GENOMIC DNA]</scope>
    <source>
        <strain evidence="9">M165/69</strain>
    </source>
</reference>
<proteinExistence type="inferred from homology"/>
<sequence>MKVILVKDSKDGKAYTVKDFPGGYASNFLFKNGIAIPFTKENEIFLKQKLANLKIENDIRDRKNLEIKEQIEKTVLWFKLKGTTDGVHGAISSKKIHKALEEQGIIVEKHAVEHISLHSFGTSIVTVKIAHNISAKLKVNITKDE</sequence>
<evidence type="ECO:0000256" key="4">
    <source>
        <dbReference type="ARBA" id="ARBA00022980"/>
    </source>
</evidence>
<keyword evidence="3" id="KW-0694">RNA-binding</keyword>
<evidence type="ECO:0000313" key="9">
    <source>
        <dbReference type="EMBL" id="AHH45437.1"/>
    </source>
</evidence>
<dbReference type="eggNOG" id="COG0359">
    <property type="taxonomic scope" value="Bacteria"/>
</dbReference>
<dbReference type="HOGENOM" id="CLU_078938_3_1_14"/>
<evidence type="ECO:0000259" key="8">
    <source>
        <dbReference type="Pfam" id="PF03948"/>
    </source>
</evidence>
<dbReference type="GO" id="GO:1990904">
    <property type="term" value="C:ribonucleoprotein complex"/>
    <property type="evidence" value="ECO:0007669"/>
    <property type="project" value="UniProtKB-KW"/>
</dbReference>
<dbReference type="InterPro" id="IPR009027">
    <property type="entry name" value="Ribosomal_bL9/RNase_H1_N"/>
</dbReference>
<dbReference type="NCBIfam" id="TIGR00158">
    <property type="entry name" value="L9"/>
    <property type="match status" value="1"/>
</dbReference>
<evidence type="ECO:0000259" key="7">
    <source>
        <dbReference type="Pfam" id="PF01281"/>
    </source>
</evidence>
<dbReference type="Gene3D" id="3.10.430.100">
    <property type="entry name" value="Ribosomal protein L9, C-terminal domain"/>
    <property type="match status" value="1"/>
</dbReference>
<dbReference type="GO" id="GO:0005840">
    <property type="term" value="C:ribosome"/>
    <property type="evidence" value="ECO:0007669"/>
    <property type="project" value="UniProtKB-KW"/>
</dbReference>
<organism evidence="9 10">
    <name type="scientific">Mesomycoplasma bovoculi M165/69</name>
    <dbReference type="NCBI Taxonomy" id="743966"/>
    <lineage>
        <taxon>Bacteria</taxon>
        <taxon>Bacillati</taxon>
        <taxon>Mycoplasmatota</taxon>
        <taxon>Mycoplasmoidales</taxon>
        <taxon>Metamycoplasmataceae</taxon>
        <taxon>Mesomycoplasma</taxon>
    </lineage>
</organism>
<evidence type="ECO:0000256" key="2">
    <source>
        <dbReference type="ARBA" id="ARBA00022730"/>
    </source>
</evidence>
<dbReference type="SUPFAM" id="SSF55653">
    <property type="entry name" value="Ribosomal protein L9 C-domain"/>
    <property type="match status" value="1"/>
</dbReference>
<dbReference type="OrthoDB" id="9788336at2"/>
<dbReference type="STRING" id="743966.MYB_02165"/>
<dbReference type="GO" id="GO:0006412">
    <property type="term" value="P:translation"/>
    <property type="evidence" value="ECO:0007669"/>
    <property type="project" value="InterPro"/>
</dbReference>
<dbReference type="Pfam" id="PF01281">
    <property type="entry name" value="Ribosomal_L9_N"/>
    <property type="match status" value="1"/>
</dbReference>
<evidence type="ECO:0000313" key="10">
    <source>
        <dbReference type="Proteomes" id="UP000019229"/>
    </source>
</evidence>
<dbReference type="PATRIC" id="fig|743966.3.peg.436"/>
<dbReference type="InterPro" id="IPR020069">
    <property type="entry name" value="Ribosomal_bL9_C"/>
</dbReference>
<keyword evidence="4 9" id="KW-0689">Ribosomal protein</keyword>
<dbReference type="Proteomes" id="UP000019229">
    <property type="component" value="Chromosome"/>
</dbReference>
<evidence type="ECO:0000256" key="6">
    <source>
        <dbReference type="ARBA" id="ARBA00035456"/>
    </source>
</evidence>
<gene>
    <name evidence="9" type="primary">rplI</name>
    <name evidence="9" type="ORF">MYB_02165</name>
</gene>
<evidence type="ECO:0000256" key="1">
    <source>
        <dbReference type="ARBA" id="ARBA00010605"/>
    </source>
</evidence>
<dbReference type="InterPro" id="IPR020594">
    <property type="entry name" value="Ribosomal_bL9_bac/chp"/>
</dbReference>
<dbReference type="InterPro" id="IPR036791">
    <property type="entry name" value="Ribosomal_bL9_C_sf"/>
</dbReference>
<keyword evidence="10" id="KW-1185">Reference proteome</keyword>
<comment type="similarity">
    <text evidence="1">Belongs to the bacterial ribosomal protein bL9 family.</text>
</comment>
<name>W5UTJ5_9BACT</name>
<dbReference type="GO" id="GO:0003735">
    <property type="term" value="F:structural constituent of ribosome"/>
    <property type="evidence" value="ECO:0007669"/>
    <property type="project" value="InterPro"/>
</dbReference>
<feature type="domain" description="Large ribosomal subunit protein bL9 C-terminal" evidence="8">
    <location>
        <begin position="66"/>
        <end position="142"/>
    </location>
</feature>
<dbReference type="KEGG" id="mbc:MYB_02165"/>
<dbReference type="InterPro" id="IPR020070">
    <property type="entry name" value="Ribosomal_bL9_N"/>
</dbReference>
<keyword evidence="2" id="KW-0699">rRNA-binding</keyword>
<evidence type="ECO:0000256" key="3">
    <source>
        <dbReference type="ARBA" id="ARBA00022884"/>
    </source>
</evidence>
<dbReference type="RefSeq" id="WP_022934674.1">
    <property type="nucleotide sequence ID" value="NZ_CP007154.1"/>
</dbReference>